<dbReference type="InterPro" id="IPR042838">
    <property type="entry name" value="KIAA1958"/>
</dbReference>
<feature type="region of interest" description="Disordered" evidence="4">
    <location>
        <begin position="557"/>
        <end position="586"/>
    </location>
</feature>
<keyword evidence="6" id="KW-1185">Reference proteome</keyword>
<dbReference type="AlphaFoldDB" id="A0A5K4FDP8"/>
<feature type="domain" description="ZMYM2-like/QRICH1 C-terminal" evidence="5">
    <location>
        <begin position="282"/>
        <end position="443"/>
    </location>
</feature>
<name>A0A5K4FDP8_SCHMA</name>
<reference evidence="7" key="2">
    <citation type="submission" date="2019-11" db="UniProtKB">
        <authorList>
            <consortium name="WormBaseParasite"/>
        </authorList>
    </citation>
    <scope>IDENTIFICATION</scope>
    <source>
        <strain evidence="7">Puerto Rican</strain>
    </source>
</reference>
<feature type="compositionally biased region" description="Low complexity" evidence="4">
    <location>
        <begin position="1388"/>
        <end position="1413"/>
    </location>
</feature>
<keyword evidence="2" id="KW-0597">Phosphoprotein</keyword>
<dbReference type="Proteomes" id="UP000008854">
    <property type="component" value="Unassembled WGS sequence"/>
</dbReference>
<evidence type="ECO:0000256" key="2">
    <source>
        <dbReference type="ARBA" id="ARBA00022553"/>
    </source>
</evidence>
<evidence type="ECO:0000256" key="4">
    <source>
        <dbReference type="SAM" id="MobiDB-lite"/>
    </source>
</evidence>
<protein>
    <submittedName>
        <fullName evidence="7">DUF3504 domain-containing protein</fullName>
    </submittedName>
</protein>
<organism evidence="6 7">
    <name type="scientific">Schistosoma mansoni</name>
    <name type="common">Blood fluke</name>
    <dbReference type="NCBI Taxonomy" id="6183"/>
    <lineage>
        <taxon>Eukaryota</taxon>
        <taxon>Metazoa</taxon>
        <taxon>Spiralia</taxon>
        <taxon>Lophotrochozoa</taxon>
        <taxon>Platyhelminthes</taxon>
        <taxon>Trematoda</taxon>
        <taxon>Digenea</taxon>
        <taxon>Strigeidida</taxon>
        <taxon>Schistosomatoidea</taxon>
        <taxon>Schistosomatidae</taxon>
        <taxon>Schistosoma</taxon>
    </lineage>
</organism>
<reference evidence="6" key="1">
    <citation type="journal article" date="2012" name="PLoS Negl. Trop. Dis.">
        <title>A systematically improved high quality genome and transcriptome of the human blood fluke Schistosoma mansoni.</title>
        <authorList>
            <person name="Protasio A.V."/>
            <person name="Tsai I.J."/>
            <person name="Babbage A."/>
            <person name="Nichol S."/>
            <person name="Hunt M."/>
            <person name="Aslett M.A."/>
            <person name="De Silva N."/>
            <person name="Velarde G.S."/>
            <person name="Anderson T.J."/>
            <person name="Clark R.C."/>
            <person name="Davidson C."/>
            <person name="Dillon G.P."/>
            <person name="Holroyd N.E."/>
            <person name="LoVerde P.T."/>
            <person name="Lloyd C."/>
            <person name="McQuillan J."/>
            <person name="Oliveira G."/>
            <person name="Otto T.D."/>
            <person name="Parker-Manuel S.J."/>
            <person name="Quail M.A."/>
            <person name="Wilson R.A."/>
            <person name="Zerlotini A."/>
            <person name="Dunne D.W."/>
            <person name="Berriman M."/>
        </authorList>
    </citation>
    <scope>NUCLEOTIDE SEQUENCE [LARGE SCALE GENOMIC DNA]</scope>
    <source>
        <strain evidence="6">Puerto Rican</strain>
    </source>
</reference>
<feature type="compositionally biased region" description="Polar residues" evidence="4">
    <location>
        <begin position="577"/>
        <end position="586"/>
    </location>
</feature>
<feature type="region of interest" description="Disordered" evidence="4">
    <location>
        <begin position="1578"/>
        <end position="1605"/>
    </location>
</feature>
<feature type="region of interest" description="Disordered" evidence="4">
    <location>
        <begin position="1388"/>
        <end position="1440"/>
    </location>
</feature>
<evidence type="ECO:0000313" key="7">
    <source>
        <dbReference type="WBParaSite" id="Smp_345680.1"/>
    </source>
</evidence>
<evidence type="ECO:0000256" key="3">
    <source>
        <dbReference type="ARBA" id="ARBA00022843"/>
    </source>
</evidence>
<dbReference type="InParanoid" id="A0A5K4FDP8"/>
<keyword evidence="1" id="KW-1017">Isopeptide bond</keyword>
<keyword evidence="3" id="KW-0832">Ubl conjugation</keyword>
<feature type="domain" description="ZMYM2-like/QRICH1 C-terminal" evidence="5">
    <location>
        <begin position="2317"/>
        <end position="2452"/>
    </location>
</feature>
<dbReference type="PANTHER" id="PTHR46963:SF2">
    <property type="match status" value="1"/>
</dbReference>
<dbReference type="WBParaSite" id="Smp_345680.1">
    <property type="protein sequence ID" value="Smp_345680.1"/>
    <property type="gene ID" value="Smp_345680"/>
</dbReference>
<proteinExistence type="predicted"/>
<evidence type="ECO:0000256" key="1">
    <source>
        <dbReference type="ARBA" id="ARBA00022499"/>
    </source>
</evidence>
<evidence type="ECO:0000259" key="5">
    <source>
        <dbReference type="Pfam" id="PF12012"/>
    </source>
</evidence>
<dbReference type="InterPro" id="IPR021893">
    <property type="entry name" value="ZMYM2-like_C"/>
</dbReference>
<dbReference type="PANTHER" id="PTHR46963">
    <property type="entry name" value="SIMILAR TO RIKEN CDNA E130308A19"/>
    <property type="match status" value="1"/>
</dbReference>
<dbReference type="Pfam" id="PF12012">
    <property type="entry name" value="DUF3504"/>
    <property type="match status" value="2"/>
</dbReference>
<accession>A0A5K4FDP8</accession>
<sequence length="2661" mass="290005">MDISLSDNILASELDDQLTRISNHHSHSNSTVSTHVSNCNDFTGTTYFTTNVLGNVITHNLQHVANLQSDCNNNVLLDEQDVDHNISVGNDNDVVVGDDNDDNLFDDLSAAIEAINEASRLNSACDNDIDEIDGVCCDDDERGVVASNVMSSSSAVQQLQSLRNSVPAITTFHSISSSSSPCHLMTHPLFANIPITTTTAIGTDATNQFKCDTADQKVDENQYIHENENVVGKPDPTELGSNNCISHIVPSLMTTSSSRSMSSVQSSWRLLLRPIFEKALIERLWTSGELGSSNPHSLLLSMWFYISRHFGIGCRTDHAKLAYGNIVIGVNSTTGERHLHLPHGAVSVGTLRKVSKSTKEFAPPVKPRQPDNLLPECLTKPDRCPVRLFEAFCSHRPCSSNSVESPFYLQPERCNSIIHASMNNPTWFTSNALGKNKIGSMLNGALQNIGMPVGRQVNLGRFCDSLIAAAFSQSGGGNVGEALRSLLFLNCRPNHHIPESLLPSIASYAENIVQMSTTPNSPVYTYLTKICSVKAVKNVKKTSIKLAKIPSKLSYSVSVNPKNNDHDVNDNNDGNNHSTNVTSNLPVTSTTNHTCIDRVGVNHLNPLSSTPTEGNVCINSKRTTICYNNHHSLDDEDDDVDDVAIDSFDLDNSNSSINNPTTGGLHSVHQHLHDSHVRTGIGTINNNNNNNSGNDELLNCLPKVKLSSSQENLNVDISQTYPFGNIIQAQGGGGQTLLDINSSQLVNSQHHQLQYSHFPQQQPLNNPTEFLFTPLSYPPNANVNISSFSPAVIFVPASYTTATGHDRMEFVAGPGGTGVDVSDSSVVASSLTISPNLGICSSISAALPLDENMIDISRLGGIENLIPTAMISSSTPLKQSSPEAIVSHCLQPELTTKSDLSSDRNDTIIRCQPNDDIRIDLRKTGGGSGRSVKLELRELLDLVLAAAANTPNSLVLADSGKIYSPLPGTSQRPPVGLVTQLLWRARALDDRGPWILTFSMWWLMQHYFGIGSRMHHVRLRWGHLRLVSNVIDPLTGELCEAIEYVGPSTFTTVKACALLESNSSSKDQPVRRVYPSSGWGEAEIAVASALASENSANRPRVRPLEIDPTVPPVPARSGPDFVSLYKSFARHRQQASLLPEAPFYVQPLQSSTSALQSKSAIAWFSVGALGKNRIGALMRNIVEKVVRPDMQRIATAALSAATTACVIAADRAALALNQREKFNCVMANRCATTTNTTSTSTIIVNHNAITSNSSNNNNDNNNTSDLNYRQRSLVDKLSCLLGTNMSGTANTSNDIPSTSSSPTIINNMNISRTINTGSNNTTTIGNNNNPNIVMLSRLDNPETTSILLSSTPTLLHSSRTEEMCNSNNQFLLKLPKLMQQSVSSLPSSIVSSCSSNPLMNTNNNDNNNKSLSSMITPLSGKLSPPAPPPPAQTSSSSSSTLADFRNQMLYETSPVQQQQQQQQQTFVHDNDRIIVNPVNPLNANSFILLTTVDGHTFLAPSSSIYPPTSTATTTIATNQSNSYILMPNSTASISNGTNTAFNTTNLSLQQLEQFDPLQLQSHQTNLNSLQQSTFLLSSSSNPTLKTQNSLTTTTTNPTASSPAANTSRAFNQPVACHLISHPSSNNNNSTNAVPVNLILLSASTSPGFCSAPIVLNTTLQPQIQHHQEQSQSCNLQTVYQSDNRQCDFDFSLHSASRDGGIFMDSFQPLVIQRNDSNIATIVLNTSSDDTPVRRTINLMNSMNPTNRTNDSNSNNNNINDNCRMKLSQVSTSSAPTTTTCITTTTTTILPACNQIFYGRNSLRHQQLQSPLQVYEMSDHQNLTSSNVEGTSTTSALIQVSSLKSNYNAQNGSIVQALSYTADRQPTTITQPDNVAGVGDRNGVTQSQFSPLIETKLEPSINNSHSLLQQNNHLVTSSNSKHSQPIITFLPLNNNYLFNNSGNTLTSTATTTTAITGTITSTIAHEIGSTMSRTTTTNNNNKPDIYFEIPISNRDLSSSVQTVYRLLYTDNSGRTIITNETALINEAGNLVIINNDSNNNNNDNHGVSSENNSNNVLNAMSILGTEYSPYHSSSCASSSTDHYTIDHLPNIINRQLRPIPGSSVGFSSVSSTSTLTTASTLSVPLLSIGNTLTLSSTALKLQQSKHSSVTTSNVKNRLQTPNEHINLNINNNPDEIHVDFMNGMSNTGTTATTINTTTTATARNATNISFDDGNQSISDYHHQIKMEDNRCSSSSVMTTAANPMMSKGHHNMHNNNNNSNNTTNKNVRNNSLLTLPSLSSMTCHLIPVEPKPDQLRTLQSVINSASAFQCSDFPAYVEQLFRKGILGGRRPWCLNFTAWFINTLVFEVENRTEHVSLRWGDFRLCQTADRQTEYIYFINRITNKRYYLAGSPTSYCALGYKKSEFDMKSIHEPPVRCPCPVAIFKELRNRRPSGCLDPYSKFYLQPRNVECPDANDIEEIHDKVQKCHLLPANSNWFTEHAWGKNKLGGLFAEASKLGGLPTIWLRKHRSRNFFPGGGGSGIGALGNLHHHNQYFHKTDSNIDSDTNLYKSNTGTMEDNAEHAIITSKENKEMTSSTHTETKRRRLMNSVKDVVSRTTSNTTTTSTTAMVSTIVTTNNETMNTTMMMTVDQKDPNIGNNVNILPSSMTILKPKEVLYTSTIS</sequence>
<evidence type="ECO:0000313" key="6">
    <source>
        <dbReference type="Proteomes" id="UP000008854"/>
    </source>
</evidence>